<proteinExistence type="predicted"/>
<dbReference type="Proteomes" id="UP000665043">
    <property type="component" value="Chromosome"/>
</dbReference>
<feature type="transmembrane region" description="Helical" evidence="1">
    <location>
        <begin position="6"/>
        <end position="22"/>
    </location>
</feature>
<name>A0ABX7VWR5_9BACI</name>
<reference evidence="2 3" key="1">
    <citation type="submission" date="2019-12" db="EMBL/GenBank/DDBJ databases">
        <title>The whole genome sequencing of a strain isolated from a Mars analog, Dalangtan Playa.</title>
        <authorList>
            <person name="Huang T."/>
        </authorList>
    </citation>
    <scope>NUCLEOTIDE SEQUENCE [LARGE SCALE GENOMIC DNA]</scope>
    <source>
        <strain evidence="2 3">DP4-553-S</strain>
    </source>
</reference>
<dbReference type="EMBL" id="CP046956">
    <property type="protein sequence ID" value="QTN01117.1"/>
    <property type="molecule type" value="Genomic_DNA"/>
</dbReference>
<accession>A0ABX7VWR5</accession>
<organism evidence="2 3">
    <name type="scientific">Sediminibacillus dalangtanensis</name>
    <dbReference type="NCBI Taxonomy" id="2729421"/>
    <lineage>
        <taxon>Bacteria</taxon>
        <taxon>Bacillati</taxon>
        <taxon>Bacillota</taxon>
        <taxon>Bacilli</taxon>
        <taxon>Bacillales</taxon>
        <taxon>Bacillaceae</taxon>
        <taxon>Sediminibacillus</taxon>
    </lineage>
</organism>
<keyword evidence="1" id="KW-0472">Membrane</keyword>
<protein>
    <recommendedName>
        <fullName evidence="4">D-alanyl-lipoteichoic acid biosynthesis protein DltB</fullName>
    </recommendedName>
</protein>
<keyword evidence="1" id="KW-1133">Transmembrane helix</keyword>
<evidence type="ECO:0000313" key="3">
    <source>
        <dbReference type="Proteomes" id="UP000665043"/>
    </source>
</evidence>
<evidence type="ECO:0008006" key="4">
    <source>
        <dbReference type="Google" id="ProtNLM"/>
    </source>
</evidence>
<sequence length="55" mass="6287">MEVSDYYLLIPLLVAVAVILHRSSVFSKAIKYIGYGYFFVLTVVYDREGKNQSPL</sequence>
<gene>
    <name evidence="2" type="ORF">ERJ70_18585</name>
</gene>
<dbReference type="RefSeq" id="WP_209366238.1">
    <property type="nucleotide sequence ID" value="NZ_CP046956.1"/>
</dbReference>
<evidence type="ECO:0000313" key="2">
    <source>
        <dbReference type="EMBL" id="QTN01117.1"/>
    </source>
</evidence>
<keyword evidence="1" id="KW-0812">Transmembrane</keyword>
<keyword evidence="3" id="KW-1185">Reference proteome</keyword>
<evidence type="ECO:0000256" key="1">
    <source>
        <dbReference type="SAM" id="Phobius"/>
    </source>
</evidence>